<dbReference type="Pfam" id="PF20365">
    <property type="entry name" value="DUF6660"/>
    <property type="match status" value="1"/>
</dbReference>
<evidence type="ECO:0000313" key="1">
    <source>
        <dbReference type="EMBL" id="MFD2556446.1"/>
    </source>
</evidence>
<sequence>MLRWLTYILSLYILVLAVLPCTDHLIVPIQIDLTHLTADSHDHDQESRDTCTPLCGCSCCGVHISEVSFFWYEIPEQPIVYKIANQSFAAKFPISDYNGSIWQPPKALV</sequence>
<name>A0ABW5L9B2_9SPHI</name>
<gene>
    <name evidence="1" type="ORF">ACFSQW_18770</name>
</gene>
<dbReference type="RefSeq" id="WP_380893385.1">
    <property type="nucleotide sequence ID" value="NZ_JAEQMU010000001.1"/>
</dbReference>
<dbReference type="InterPro" id="IPR046601">
    <property type="entry name" value="DUF6660"/>
</dbReference>
<comment type="caution">
    <text evidence="1">The sequence shown here is derived from an EMBL/GenBank/DDBJ whole genome shotgun (WGS) entry which is preliminary data.</text>
</comment>
<proteinExistence type="predicted"/>
<evidence type="ECO:0000313" key="2">
    <source>
        <dbReference type="Proteomes" id="UP001597440"/>
    </source>
</evidence>
<protein>
    <submittedName>
        <fullName evidence="1">DUF6660 family protein</fullName>
    </submittedName>
</protein>
<reference evidence="2" key="1">
    <citation type="journal article" date="2019" name="Int. J. Syst. Evol. Microbiol.">
        <title>The Global Catalogue of Microorganisms (GCM) 10K type strain sequencing project: providing services to taxonomists for standard genome sequencing and annotation.</title>
        <authorList>
            <consortium name="The Broad Institute Genomics Platform"/>
            <consortium name="The Broad Institute Genome Sequencing Center for Infectious Disease"/>
            <person name="Wu L."/>
            <person name="Ma J."/>
        </authorList>
    </citation>
    <scope>NUCLEOTIDE SEQUENCE [LARGE SCALE GENOMIC DNA]</scope>
    <source>
        <strain evidence="2">KCTC 52298</strain>
    </source>
</reference>
<accession>A0ABW5L9B2</accession>
<keyword evidence="2" id="KW-1185">Reference proteome</keyword>
<organism evidence="1 2">
    <name type="scientific">Sphingobacterium tabacisoli</name>
    <dbReference type="NCBI Taxonomy" id="2044855"/>
    <lineage>
        <taxon>Bacteria</taxon>
        <taxon>Pseudomonadati</taxon>
        <taxon>Bacteroidota</taxon>
        <taxon>Sphingobacteriia</taxon>
        <taxon>Sphingobacteriales</taxon>
        <taxon>Sphingobacteriaceae</taxon>
        <taxon>Sphingobacterium</taxon>
    </lineage>
</organism>
<dbReference type="EMBL" id="JBHULD010000018">
    <property type="protein sequence ID" value="MFD2556446.1"/>
    <property type="molecule type" value="Genomic_DNA"/>
</dbReference>
<dbReference type="Proteomes" id="UP001597440">
    <property type="component" value="Unassembled WGS sequence"/>
</dbReference>